<evidence type="ECO:0000256" key="7">
    <source>
        <dbReference type="ARBA" id="ARBA00022842"/>
    </source>
</evidence>
<dbReference type="Proteomes" id="UP000681610">
    <property type="component" value="Unassembled WGS sequence"/>
</dbReference>
<dbReference type="InterPro" id="IPR005135">
    <property type="entry name" value="Endo/exonuclease/phosphatase"/>
</dbReference>
<organism evidence="11 12">
    <name type="scientific">Capnocytophaga bilenii</name>
    <dbReference type="NCBI Taxonomy" id="2819369"/>
    <lineage>
        <taxon>Bacteria</taxon>
        <taxon>Pseudomonadati</taxon>
        <taxon>Bacteroidota</taxon>
        <taxon>Flavobacteriia</taxon>
        <taxon>Flavobacteriales</taxon>
        <taxon>Flavobacteriaceae</taxon>
        <taxon>Capnocytophaga</taxon>
    </lineage>
</organism>
<keyword evidence="5" id="KW-0227">DNA damage</keyword>
<feature type="transmembrane region" description="Helical" evidence="9">
    <location>
        <begin position="7"/>
        <end position="25"/>
    </location>
</feature>
<keyword evidence="7" id="KW-0460">Magnesium</keyword>
<keyword evidence="4" id="KW-0479">Metal-binding</keyword>
<feature type="domain" description="Endonuclease/exonuclease/phosphatase" evidence="10">
    <location>
        <begin position="100"/>
        <end position="339"/>
    </location>
</feature>
<dbReference type="CDD" id="cd09084">
    <property type="entry name" value="EEP-2"/>
    <property type="match status" value="1"/>
</dbReference>
<gene>
    <name evidence="11" type="ORF">J4N46_11070</name>
</gene>
<evidence type="ECO:0000256" key="4">
    <source>
        <dbReference type="ARBA" id="ARBA00022723"/>
    </source>
</evidence>
<dbReference type="GO" id="GO:0004519">
    <property type="term" value="F:endonuclease activity"/>
    <property type="evidence" value="ECO:0007669"/>
    <property type="project" value="UniProtKB-KW"/>
</dbReference>
<sequence>MKTLRKIIIYSNIAVAATLLLTYLIPYLPPHRIGNLSVLALITPALFLANILFALYWMFRYKGWVWLSVGVLTLGFGYLKLWVQPLKLHPDTTDSIKILSFNARLFNHYHWHKDLQLPEKINHFFTKENPDVILLQEFYNNQRYYPKNYPYKSIIVKQKNDKIGLAIFSKFKILKAGSLKFENTTNNAMYADLLIGNDTLRFYNMHLESLHLNTDDENLLHISADDDNFQHPNKEKEALVENISKRFEKQEDQVQLFIEHKAYSPHKTIVCGDFNNTAYSYIYRRVRGNDLNDAFEQAGKGFGRTYNFHYFPMRIDFILPHKSLKVIHFQTHYLELSDHFPLTATFKLAND</sequence>
<evidence type="ECO:0000313" key="12">
    <source>
        <dbReference type="Proteomes" id="UP000681610"/>
    </source>
</evidence>
<feature type="transmembrane region" description="Helical" evidence="9">
    <location>
        <begin position="37"/>
        <end position="57"/>
    </location>
</feature>
<dbReference type="InterPro" id="IPR051547">
    <property type="entry name" value="TDP2-like"/>
</dbReference>
<dbReference type="PANTHER" id="PTHR15822:SF4">
    <property type="entry name" value="TYROSYL-DNA PHOSPHODIESTERASE 2"/>
    <property type="match status" value="1"/>
</dbReference>
<evidence type="ECO:0000256" key="1">
    <source>
        <dbReference type="ARBA" id="ARBA00001936"/>
    </source>
</evidence>
<keyword evidence="12" id="KW-1185">Reference proteome</keyword>
<comment type="caution">
    <text evidence="11">The sequence shown here is derived from an EMBL/GenBank/DDBJ whole genome shotgun (WGS) entry which is preliminary data.</text>
</comment>
<evidence type="ECO:0000256" key="5">
    <source>
        <dbReference type="ARBA" id="ARBA00022763"/>
    </source>
</evidence>
<dbReference type="EMBL" id="JAGDYP010000009">
    <property type="protein sequence ID" value="MBO1884937.1"/>
    <property type="molecule type" value="Genomic_DNA"/>
</dbReference>
<evidence type="ECO:0000313" key="11">
    <source>
        <dbReference type="EMBL" id="MBO1884937.1"/>
    </source>
</evidence>
<dbReference type="SUPFAM" id="SSF56219">
    <property type="entry name" value="DNase I-like"/>
    <property type="match status" value="1"/>
</dbReference>
<evidence type="ECO:0000256" key="3">
    <source>
        <dbReference type="ARBA" id="ARBA00022722"/>
    </source>
</evidence>
<feature type="transmembrane region" description="Helical" evidence="9">
    <location>
        <begin position="64"/>
        <end position="83"/>
    </location>
</feature>
<proteinExistence type="predicted"/>
<evidence type="ECO:0000256" key="6">
    <source>
        <dbReference type="ARBA" id="ARBA00022801"/>
    </source>
</evidence>
<dbReference type="RefSeq" id="WP_208059341.1">
    <property type="nucleotide sequence ID" value="NZ_JAGDYP010000009.1"/>
</dbReference>
<name>A0ABS3Q0F7_9FLAO</name>
<reference evidence="11 12" key="1">
    <citation type="submission" date="2021-03" db="EMBL/GenBank/DDBJ databases">
        <title>Isolation and description of Capnocytophaga bilenii sp. nov., a novel Capnocytophaga species, isolated from a gingivitis subject.</title>
        <authorList>
            <person name="Antezack A."/>
            <person name="Monnet-Corti V."/>
            <person name="La Scola B."/>
        </authorList>
    </citation>
    <scope>NUCLEOTIDE SEQUENCE [LARGE SCALE GENOMIC DNA]</scope>
    <source>
        <strain evidence="11 12">Marseille-Q4570</strain>
    </source>
</reference>
<keyword evidence="8" id="KW-0234">DNA repair</keyword>
<keyword evidence="11" id="KW-0255">Endonuclease</keyword>
<dbReference type="PANTHER" id="PTHR15822">
    <property type="entry name" value="TRAF AND TNF RECEPTOR-ASSOCIATED PROTEIN"/>
    <property type="match status" value="1"/>
</dbReference>
<evidence type="ECO:0000256" key="9">
    <source>
        <dbReference type="SAM" id="Phobius"/>
    </source>
</evidence>
<dbReference type="Gene3D" id="3.60.10.10">
    <property type="entry name" value="Endonuclease/exonuclease/phosphatase"/>
    <property type="match status" value="1"/>
</dbReference>
<keyword evidence="9" id="KW-1133">Transmembrane helix</keyword>
<evidence type="ECO:0000259" key="10">
    <source>
        <dbReference type="Pfam" id="PF03372"/>
    </source>
</evidence>
<protein>
    <submittedName>
        <fullName evidence="11">Endonuclease/exonuclease/phosphatase family protein</fullName>
    </submittedName>
</protein>
<dbReference type="Pfam" id="PF03372">
    <property type="entry name" value="Exo_endo_phos"/>
    <property type="match status" value="1"/>
</dbReference>
<comment type="cofactor">
    <cofactor evidence="1">
        <name>Mn(2+)</name>
        <dbReference type="ChEBI" id="CHEBI:29035"/>
    </cofactor>
</comment>
<keyword evidence="9" id="KW-0812">Transmembrane</keyword>
<evidence type="ECO:0000256" key="8">
    <source>
        <dbReference type="ARBA" id="ARBA00023204"/>
    </source>
</evidence>
<keyword evidence="6" id="KW-0378">Hydrolase</keyword>
<evidence type="ECO:0000256" key="2">
    <source>
        <dbReference type="ARBA" id="ARBA00001946"/>
    </source>
</evidence>
<keyword evidence="3" id="KW-0540">Nuclease</keyword>
<keyword evidence="9" id="KW-0472">Membrane</keyword>
<dbReference type="InterPro" id="IPR036691">
    <property type="entry name" value="Endo/exonu/phosph_ase_sf"/>
</dbReference>
<accession>A0ABS3Q0F7</accession>
<comment type="cofactor">
    <cofactor evidence="2">
        <name>Mg(2+)</name>
        <dbReference type="ChEBI" id="CHEBI:18420"/>
    </cofactor>
</comment>